<name>A0A371HA26_MUCPR</name>
<proteinExistence type="predicted"/>
<dbReference type="Proteomes" id="UP000257109">
    <property type="component" value="Unassembled WGS sequence"/>
</dbReference>
<evidence type="ECO:0000259" key="7">
    <source>
        <dbReference type="Pfam" id="PF13456"/>
    </source>
</evidence>
<evidence type="ECO:0000313" key="10">
    <source>
        <dbReference type="Proteomes" id="UP000257109"/>
    </source>
</evidence>
<keyword evidence="10" id="KW-1185">Reference proteome</keyword>
<dbReference type="SUPFAM" id="SSF56672">
    <property type="entry name" value="DNA/RNA polymerases"/>
    <property type="match status" value="1"/>
</dbReference>
<dbReference type="GO" id="GO:0003676">
    <property type="term" value="F:nucleic acid binding"/>
    <property type="evidence" value="ECO:0007669"/>
    <property type="project" value="InterPro"/>
</dbReference>
<feature type="non-terminal residue" evidence="9">
    <location>
        <position position="1"/>
    </location>
</feature>
<dbReference type="Gene3D" id="3.30.70.270">
    <property type="match status" value="1"/>
</dbReference>
<protein>
    <submittedName>
        <fullName evidence="9">Retrovirus-related Pol polyprotein from transposon 17.6</fullName>
    </submittedName>
</protein>
<evidence type="ECO:0000256" key="4">
    <source>
        <dbReference type="ARBA" id="ARBA00022759"/>
    </source>
</evidence>
<dbReference type="InterPro" id="IPR043502">
    <property type="entry name" value="DNA/RNA_pol_sf"/>
</dbReference>
<dbReference type="Gene3D" id="3.30.420.10">
    <property type="entry name" value="Ribonuclease H-like superfamily/Ribonuclease H"/>
    <property type="match status" value="1"/>
</dbReference>
<feature type="domain" description="Reverse transcriptase RNase H-like" evidence="8">
    <location>
        <begin position="126"/>
        <end position="223"/>
    </location>
</feature>
<evidence type="ECO:0000256" key="2">
    <source>
        <dbReference type="ARBA" id="ARBA00022695"/>
    </source>
</evidence>
<evidence type="ECO:0000256" key="1">
    <source>
        <dbReference type="ARBA" id="ARBA00022679"/>
    </source>
</evidence>
<dbReference type="AlphaFoldDB" id="A0A371HA26"/>
<gene>
    <name evidence="9" type="primary">pol</name>
    <name evidence="9" type="ORF">CR513_17266</name>
</gene>
<accession>A0A371HA26</accession>
<sequence>MDRILKDVMGTNVEASMDNMVVKLTMQANTVMPCKGGIEANLEKCQAVIDIRSSQSVKEVQQLVGRITALSIFLSRLTKVALPIFQTLKKGGNFLWTIESEEGFQRMKVMLAAPPILTRLTLGTSLLVYLSVTDDAISVATVQEKEGKQCPVYFISRVLQGLESRYQKIEKAALTLIVTSRRLRPYFQGYHIVVRTDLPIHQILQKPDLVGRMVGWSVQLSEFDISFKRRGHIKVQALTDFIIDLALVGCPGREGREWFLSVDGASKWKWSGNHTRRVLVEQSLQFEFKASNNQVEYEALLAGMRLAKELDAHILTAKIDLKLITGQVYGEYQARDPQQIKYWDRVMKLVVSFEKFTLLHVPREQNERVDLLSKLASTQRGWPTIEKKWVCCVETKRTWMDSILEYLKKDIVSNDATQAMKLIRDASKYTIVGEHLYKRGFSFPLLKFLDKDEVEYVIREVHEGVCGSHIGAES</sequence>
<keyword evidence="2" id="KW-0548">Nucleotidyltransferase</keyword>
<dbReference type="InterPro" id="IPR036397">
    <property type="entry name" value="RNaseH_sf"/>
</dbReference>
<dbReference type="InterPro" id="IPR043128">
    <property type="entry name" value="Rev_trsase/Diguanyl_cyclase"/>
</dbReference>
<dbReference type="GO" id="GO:0004523">
    <property type="term" value="F:RNA-DNA hybrid ribonuclease activity"/>
    <property type="evidence" value="ECO:0007669"/>
    <property type="project" value="InterPro"/>
</dbReference>
<dbReference type="PANTHER" id="PTHR48475:SF2">
    <property type="entry name" value="RIBONUCLEASE H"/>
    <property type="match status" value="1"/>
</dbReference>
<dbReference type="CDD" id="cd09279">
    <property type="entry name" value="RNase_HI_like"/>
    <property type="match status" value="1"/>
</dbReference>
<keyword evidence="1" id="KW-0808">Transferase</keyword>
<feature type="domain" description="RNase H type-1" evidence="7">
    <location>
        <begin position="277"/>
        <end position="375"/>
    </location>
</feature>
<dbReference type="SUPFAM" id="SSF53098">
    <property type="entry name" value="Ribonuclease H-like"/>
    <property type="match status" value="1"/>
</dbReference>
<dbReference type="OrthoDB" id="2016287at2759"/>
<organism evidence="9 10">
    <name type="scientific">Mucuna pruriens</name>
    <name type="common">Velvet bean</name>
    <name type="synonym">Dolichos pruriens</name>
    <dbReference type="NCBI Taxonomy" id="157652"/>
    <lineage>
        <taxon>Eukaryota</taxon>
        <taxon>Viridiplantae</taxon>
        <taxon>Streptophyta</taxon>
        <taxon>Embryophyta</taxon>
        <taxon>Tracheophyta</taxon>
        <taxon>Spermatophyta</taxon>
        <taxon>Magnoliopsida</taxon>
        <taxon>eudicotyledons</taxon>
        <taxon>Gunneridae</taxon>
        <taxon>Pentapetalae</taxon>
        <taxon>rosids</taxon>
        <taxon>fabids</taxon>
        <taxon>Fabales</taxon>
        <taxon>Fabaceae</taxon>
        <taxon>Papilionoideae</taxon>
        <taxon>50 kb inversion clade</taxon>
        <taxon>NPAAA clade</taxon>
        <taxon>indigoferoid/millettioid clade</taxon>
        <taxon>Phaseoleae</taxon>
        <taxon>Mucuna</taxon>
    </lineage>
</organism>
<dbReference type="Pfam" id="PF17917">
    <property type="entry name" value="RT_RNaseH"/>
    <property type="match status" value="1"/>
</dbReference>
<keyword evidence="4" id="KW-0255">Endonuclease</keyword>
<evidence type="ECO:0000256" key="3">
    <source>
        <dbReference type="ARBA" id="ARBA00022722"/>
    </source>
</evidence>
<evidence type="ECO:0000256" key="6">
    <source>
        <dbReference type="ARBA" id="ARBA00022918"/>
    </source>
</evidence>
<dbReference type="InterPro" id="IPR012337">
    <property type="entry name" value="RNaseH-like_sf"/>
</dbReference>
<keyword evidence="6" id="KW-0695">RNA-directed DNA polymerase</keyword>
<keyword evidence="5" id="KW-0378">Hydrolase</keyword>
<dbReference type="PANTHER" id="PTHR48475">
    <property type="entry name" value="RIBONUCLEASE H"/>
    <property type="match status" value="1"/>
</dbReference>
<dbReference type="InterPro" id="IPR002156">
    <property type="entry name" value="RNaseH_domain"/>
</dbReference>
<dbReference type="Pfam" id="PF13456">
    <property type="entry name" value="RVT_3"/>
    <property type="match status" value="1"/>
</dbReference>
<evidence type="ECO:0000256" key="5">
    <source>
        <dbReference type="ARBA" id="ARBA00022801"/>
    </source>
</evidence>
<evidence type="ECO:0000313" key="9">
    <source>
        <dbReference type="EMBL" id="RDX99657.1"/>
    </source>
</evidence>
<dbReference type="GO" id="GO:0003964">
    <property type="term" value="F:RNA-directed DNA polymerase activity"/>
    <property type="evidence" value="ECO:0007669"/>
    <property type="project" value="UniProtKB-KW"/>
</dbReference>
<keyword evidence="3" id="KW-0540">Nuclease</keyword>
<reference evidence="9" key="1">
    <citation type="submission" date="2018-05" db="EMBL/GenBank/DDBJ databases">
        <title>Draft genome of Mucuna pruriens seed.</title>
        <authorList>
            <person name="Nnadi N.E."/>
            <person name="Vos R."/>
            <person name="Hasami M.H."/>
            <person name="Devisetty U.K."/>
            <person name="Aguiy J.C."/>
        </authorList>
    </citation>
    <scope>NUCLEOTIDE SEQUENCE [LARGE SCALE GENOMIC DNA]</scope>
    <source>
        <strain evidence="9">JCA_2017</strain>
    </source>
</reference>
<dbReference type="InterPro" id="IPR041373">
    <property type="entry name" value="RT_RNaseH"/>
</dbReference>
<evidence type="ECO:0000259" key="8">
    <source>
        <dbReference type="Pfam" id="PF17917"/>
    </source>
</evidence>
<dbReference type="EMBL" id="QJKJ01003177">
    <property type="protein sequence ID" value="RDX99657.1"/>
    <property type="molecule type" value="Genomic_DNA"/>
</dbReference>
<comment type="caution">
    <text evidence="9">The sequence shown here is derived from an EMBL/GenBank/DDBJ whole genome shotgun (WGS) entry which is preliminary data.</text>
</comment>